<evidence type="ECO:0000313" key="1">
    <source>
        <dbReference type="EMBL" id="MDR6608416.1"/>
    </source>
</evidence>
<protein>
    <submittedName>
        <fullName evidence="1">ABC-type amino acid transport substrate-binding protein</fullName>
    </submittedName>
</protein>
<evidence type="ECO:0000313" key="2">
    <source>
        <dbReference type="Proteomes" id="UP001259420"/>
    </source>
</evidence>
<dbReference type="EMBL" id="JAVDSD010000007">
    <property type="protein sequence ID" value="MDR6608416.1"/>
    <property type="molecule type" value="Genomic_DNA"/>
</dbReference>
<sequence>MRRKSGELGMARRGLMVLVFALFCSLVQAGEVATTPSVIHLASEDWEDYTAADGHGLGWDVLRQVFEPAGVKLDIRTGPYLRSLGLAERGEVDACVGSYRDQSEGVLYPHWRFDTDHIYALGLASSPVPTPETLGNYRLAWVRGYDYQHYLPNVRHFDEVIRRTGIVSMLTHNRVDFYIDALTEVDYVLNRAKDPSQFRRTHIAELPLYLCFAKTAKARTLMALFDQRMEQLVKSGELKPIFERWKQPYPFDSN</sequence>
<dbReference type="Proteomes" id="UP001259420">
    <property type="component" value="Unassembled WGS sequence"/>
</dbReference>
<accession>A0ACC6JQ58</accession>
<proteinExistence type="predicted"/>
<gene>
    <name evidence="1" type="ORF">J2X87_003495</name>
</gene>
<name>A0ACC6JQ58_9PSED</name>
<comment type="caution">
    <text evidence="1">The sequence shown here is derived from an EMBL/GenBank/DDBJ whole genome shotgun (WGS) entry which is preliminary data.</text>
</comment>
<reference evidence="1" key="1">
    <citation type="submission" date="2023-07" db="EMBL/GenBank/DDBJ databases">
        <title>Sorghum-associated microbial communities from plants grown in Nebraska, USA.</title>
        <authorList>
            <person name="Schachtman D."/>
        </authorList>
    </citation>
    <scope>NUCLEOTIDE SEQUENCE</scope>
    <source>
        <strain evidence="1">BE46</strain>
    </source>
</reference>
<keyword evidence="2" id="KW-1185">Reference proteome</keyword>
<organism evidence="1 2">
    <name type="scientific">Pseudomonas synxantha</name>
    <dbReference type="NCBI Taxonomy" id="47883"/>
    <lineage>
        <taxon>Bacteria</taxon>
        <taxon>Pseudomonadati</taxon>
        <taxon>Pseudomonadota</taxon>
        <taxon>Gammaproteobacteria</taxon>
        <taxon>Pseudomonadales</taxon>
        <taxon>Pseudomonadaceae</taxon>
        <taxon>Pseudomonas</taxon>
    </lineage>
</organism>